<comment type="function">
    <text evidence="7 8">DNA-dependent RNA polymerase catalyzes the transcription of DNA into RNA using the four ribonucleoside triphosphates as substrates.</text>
</comment>
<feature type="binding site" evidence="7">
    <location>
        <position position="72"/>
    </location>
    <ligand>
        <name>Zn(2+)</name>
        <dbReference type="ChEBI" id="CHEBI:29105"/>
        <label>1</label>
    </ligand>
</feature>
<comment type="caution">
    <text evidence="10">The sequence shown here is derived from an EMBL/GenBank/DDBJ whole genome shotgun (WGS) entry which is preliminary data.</text>
</comment>
<dbReference type="GO" id="GO:0008270">
    <property type="term" value="F:zinc ion binding"/>
    <property type="evidence" value="ECO:0007669"/>
    <property type="project" value="UniProtKB-UniRule"/>
</dbReference>
<dbReference type="SMART" id="SM00663">
    <property type="entry name" value="RPOLA_N"/>
    <property type="match status" value="1"/>
</dbReference>
<sequence>MEESQSKKSNIVRMVDFSGIKLMLASPEIITSWSYGEVTKPETINYRTFKPEKDGLFDERIFGPTKDYECYCGKYKRMRYKGIVCDRCGVEVTTSVVRRERMGHIKLASPVAHIWYFKGASSPLSVLLNITSNNLERIVYYALYLIKHIDEDKRVEAVKKLDEKARAEIDIVEVWNKAQKDLIGEEEKKAKQDIIGKVKNKEQAELTIAEAKFKFRERYTSLGQRYNERKTEKQVFFERLNKLVKSIGSLETIEEEDHLYLSDIGASDFLTVGMGSEVLLETLGSIDLKKEYQEVLKKLVKQKGEKRTKMLKKARLVESFIKSGVAPRWMVMVVLPVIPPDLRPVVQLSGGKFATSDLNDFYRRVINRNNRLKHLIELGAPEIILRNEKRMLQEAVDSLIDLSKSRGGKAKTTRTKQLKSLSEVLKGKQGRFRQNLLGKRVDYSGRSVIIGGPELKLHQCGLPKEMALELFKPFLLHEVIIRGLAQNIRSAKNFLETKDPIIYDILEEITSQHPVMLNRAPTLHKLSILGFYPVLTDDHAIKLHPTVCQGYNADFDGDQMAVFVPLSAKSIEEVKTRMLPQKNLLKPADGSPIVVPNKDMALGCYYITTINHDYYDKEDKELKHFASDVEAKMAFDLGFIETRQPIIARINNELLRTSIGRILFNDRLPEVLRFINQPVTAGDLKKIIVSATIKFVDNEERVAQLIDDLKELGFWGSTISGGLSLSIFDCLIAEERDELLKIAEEKVKQIETNYLQGLITEDERKRLSNDVWLETTETMADRTWEKIEEENPIKIVMNSGGARASREQLKQLSAMKGLVIDPLGKIVEVPTKSNYRGGLSIFEYVISARGARKGLIDSALKTADAGYLTRRLVDVSHDMIVREHDCGVEEGLIVARDDERSDKFVDRAKNRFTLHDIIGKNKKVLFKKGELISEDKMHLLDEMQVERVEIRSALYCKTEYGCCQLCYGVDLATKEIVEIGTPVGITAAQSIGEPGTQLTMRVRHFGGIVMADVTQGLPRVEELFEARTPKIMSPITDIAGSVSVKENTEKDVYVIKITSSDKTKEEREFMLPTSRKLKVKDGQLVPVGYSLSEGFLDIQEILMVKGLREAQIYLLNEIQKVYESQGIPIHDKHFEVIIRKMSDKVVVESEGDTKFITGEVVSRYRFDKENKKVLAQGGRPAVGRVSILGVTRAATFSDSWLSASSFQNTTTILTQASIKGQVDNLLGLKENVIIGRLIPVTEELLDKYFGDSPKSELGTNEMLSSSVTDDVGATVVQPTLNEEEEIQKALDQSQVIAKE</sequence>
<dbReference type="Gene3D" id="1.10.274.100">
    <property type="entry name" value="RNA polymerase Rpb1, domain 3"/>
    <property type="match status" value="1"/>
</dbReference>
<dbReference type="CDD" id="cd01609">
    <property type="entry name" value="RNAP_beta'_N"/>
    <property type="match status" value="1"/>
</dbReference>
<evidence type="ECO:0000256" key="7">
    <source>
        <dbReference type="HAMAP-Rule" id="MF_01322"/>
    </source>
</evidence>
<dbReference type="Pfam" id="PF04997">
    <property type="entry name" value="RNA_pol_Rpb1_1"/>
    <property type="match status" value="1"/>
</dbReference>
<dbReference type="Gene3D" id="1.10.132.30">
    <property type="match status" value="1"/>
</dbReference>
<evidence type="ECO:0000256" key="8">
    <source>
        <dbReference type="RuleBase" id="RU004279"/>
    </source>
</evidence>
<keyword evidence="7" id="KW-0460">Magnesium</keyword>
<dbReference type="InterPro" id="IPR006592">
    <property type="entry name" value="RNA_pol_N"/>
</dbReference>
<feature type="domain" description="RNA polymerase N-terminal" evidence="9">
    <location>
        <begin position="328"/>
        <end position="608"/>
    </location>
</feature>
<dbReference type="Gene3D" id="1.10.40.90">
    <property type="match status" value="1"/>
</dbReference>
<comment type="similarity">
    <text evidence="7 8">Belongs to the RNA polymerase beta' chain family.</text>
</comment>
<dbReference type="PANTHER" id="PTHR19376:SF54">
    <property type="entry name" value="DNA-DIRECTED RNA POLYMERASE SUBUNIT BETA"/>
    <property type="match status" value="1"/>
</dbReference>
<organism evidence="10 11">
    <name type="scientific">Candidatus Roizmanbacteria bacterium RIFCSPHIGHO2_01_FULL_39_12b</name>
    <dbReference type="NCBI Taxonomy" id="1802030"/>
    <lineage>
        <taxon>Bacteria</taxon>
        <taxon>Candidatus Roizmaniibacteriota</taxon>
    </lineage>
</organism>
<feature type="binding site" evidence="7">
    <location>
        <position position="554"/>
    </location>
    <ligand>
        <name>Mg(2+)</name>
        <dbReference type="ChEBI" id="CHEBI:18420"/>
    </ligand>
</feature>
<dbReference type="GO" id="GO:0000287">
    <property type="term" value="F:magnesium ion binding"/>
    <property type="evidence" value="ECO:0007669"/>
    <property type="project" value="UniProtKB-UniRule"/>
</dbReference>
<feature type="binding site" evidence="7">
    <location>
        <position position="966"/>
    </location>
    <ligand>
        <name>Zn(2+)</name>
        <dbReference type="ChEBI" id="CHEBI:29105"/>
        <label>2</label>
    </ligand>
</feature>
<dbReference type="EC" id="2.7.7.6" evidence="7"/>
<evidence type="ECO:0000256" key="3">
    <source>
        <dbReference type="ARBA" id="ARBA00022695"/>
    </source>
</evidence>
<dbReference type="Gene3D" id="2.40.50.100">
    <property type="match status" value="1"/>
</dbReference>
<comment type="cofactor">
    <cofactor evidence="7">
        <name>Zn(2+)</name>
        <dbReference type="ChEBI" id="CHEBI:29105"/>
    </cofactor>
    <text evidence="7">Binds 2 Zn(2+) ions per subunit.</text>
</comment>
<protein>
    <recommendedName>
        <fullName evidence="7">DNA-directed RNA polymerase subunit beta'</fullName>
        <shortName evidence="7">RNAP subunit beta'</shortName>
        <ecNumber evidence="7">2.7.7.6</ecNumber>
    </recommendedName>
    <alternativeName>
        <fullName evidence="7">RNA polymerase subunit beta'</fullName>
    </alternativeName>
    <alternativeName>
        <fullName evidence="7">Transcriptase subunit beta'</fullName>
    </alternativeName>
</protein>
<keyword evidence="7" id="KW-0862">Zinc</keyword>
<evidence type="ECO:0000313" key="10">
    <source>
        <dbReference type="EMBL" id="OGK16503.1"/>
    </source>
</evidence>
<comment type="cofactor">
    <cofactor evidence="7">
        <name>Mg(2+)</name>
        <dbReference type="ChEBI" id="CHEBI:18420"/>
    </cofactor>
    <text evidence="7">Binds 1 Mg(2+) ion per subunit.</text>
</comment>
<dbReference type="EMBL" id="MFZF01000016">
    <property type="protein sequence ID" value="OGK16503.1"/>
    <property type="molecule type" value="Genomic_DNA"/>
</dbReference>
<dbReference type="GO" id="GO:0003677">
    <property type="term" value="F:DNA binding"/>
    <property type="evidence" value="ECO:0007669"/>
    <property type="project" value="UniProtKB-UniRule"/>
</dbReference>
<feature type="binding site" evidence="7">
    <location>
        <position position="556"/>
    </location>
    <ligand>
        <name>Mg(2+)</name>
        <dbReference type="ChEBI" id="CHEBI:18420"/>
    </ligand>
</feature>
<dbReference type="InterPro" id="IPR000722">
    <property type="entry name" value="RNA_pol_asu"/>
</dbReference>
<name>A0A1F7GC90_9BACT</name>
<dbReference type="GO" id="GO:0003899">
    <property type="term" value="F:DNA-directed RNA polymerase activity"/>
    <property type="evidence" value="ECO:0007669"/>
    <property type="project" value="UniProtKB-UniRule"/>
</dbReference>
<dbReference type="PANTHER" id="PTHR19376">
    <property type="entry name" value="DNA-DIRECTED RNA POLYMERASE"/>
    <property type="match status" value="1"/>
</dbReference>
<evidence type="ECO:0000256" key="6">
    <source>
        <dbReference type="ARBA" id="ARBA00048552"/>
    </source>
</evidence>
<keyword evidence="5 7" id="KW-0804">Transcription</keyword>
<feature type="binding site" evidence="7">
    <location>
        <position position="558"/>
    </location>
    <ligand>
        <name>Mg(2+)</name>
        <dbReference type="ChEBI" id="CHEBI:18420"/>
    </ligand>
</feature>
<feature type="binding site" evidence="7">
    <location>
        <position position="70"/>
    </location>
    <ligand>
        <name>Zn(2+)</name>
        <dbReference type="ChEBI" id="CHEBI:29105"/>
        <label>1</label>
    </ligand>
</feature>
<dbReference type="Pfam" id="PF00623">
    <property type="entry name" value="RNA_pol_Rpb1_2"/>
    <property type="match status" value="2"/>
</dbReference>
<feature type="binding site" evidence="7">
    <location>
        <position position="85"/>
    </location>
    <ligand>
        <name>Zn(2+)</name>
        <dbReference type="ChEBI" id="CHEBI:29105"/>
        <label>1</label>
    </ligand>
</feature>
<dbReference type="NCBIfam" id="TIGR02386">
    <property type="entry name" value="rpoC_TIGR"/>
    <property type="match status" value="1"/>
</dbReference>
<feature type="binding site" evidence="7">
    <location>
        <position position="88"/>
    </location>
    <ligand>
        <name>Zn(2+)</name>
        <dbReference type="ChEBI" id="CHEBI:29105"/>
        <label>1</label>
    </ligand>
</feature>
<dbReference type="InterPro" id="IPR012754">
    <property type="entry name" value="DNA-dir_RpoC_beta_prime_bact"/>
</dbReference>
<reference evidence="10 11" key="1">
    <citation type="journal article" date="2016" name="Nat. Commun.">
        <title>Thousands of microbial genomes shed light on interconnected biogeochemical processes in an aquifer system.</title>
        <authorList>
            <person name="Anantharaman K."/>
            <person name="Brown C.T."/>
            <person name="Hug L.A."/>
            <person name="Sharon I."/>
            <person name="Castelle C.J."/>
            <person name="Probst A.J."/>
            <person name="Thomas B.C."/>
            <person name="Singh A."/>
            <person name="Wilkins M.J."/>
            <person name="Karaoz U."/>
            <person name="Brodie E.L."/>
            <person name="Williams K.H."/>
            <person name="Hubbard S.S."/>
            <person name="Banfield J.F."/>
        </authorList>
    </citation>
    <scope>NUCLEOTIDE SEQUENCE [LARGE SCALE GENOMIC DNA]</scope>
</reference>
<evidence type="ECO:0000256" key="4">
    <source>
        <dbReference type="ARBA" id="ARBA00022723"/>
    </source>
</evidence>
<dbReference type="InterPro" id="IPR042102">
    <property type="entry name" value="RNA_pol_Rpb1_3_sf"/>
</dbReference>
<keyword evidence="4 7" id="KW-0479">Metal-binding</keyword>
<keyword evidence="2 7" id="KW-0808">Transferase</keyword>
<comment type="subunit">
    <text evidence="7">The RNAP catalytic core consists of 2 alpha, 1 beta, 1 beta' and 1 omega subunit. When a sigma factor is associated with the core the holoenzyme is formed, which can initiate transcription.</text>
</comment>
<evidence type="ECO:0000313" key="11">
    <source>
        <dbReference type="Proteomes" id="UP000178372"/>
    </source>
</evidence>
<dbReference type="InterPro" id="IPR045867">
    <property type="entry name" value="DNA-dir_RpoC_beta_prime"/>
</dbReference>
<dbReference type="InterPro" id="IPR007066">
    <property type="entry name" value="RNA_pol_Rpb1_3"/>
</dbReference>
<dbReference type="GO" id="GO:0006351">
    <property type="term" value="P:DNA-templated transcription"/>
    <property type="evidence" value="ECO:0007669"/>
    <property type="project" value="UniProtKB-UniRule"/>
</dbReference>
<evidence type="ECO:0000256" key="2">
    <source>
        <dbReference type="ARBA" id="ARBA00022679"/>
    </source>
</evidence>
<evidence type="ECO:0000256" key="1">
    <source>
        <dbReference type="ARBA" id="ARBA00022478"/>
    </source>
</evidence>
<feature type="binding site" evidence="7">
    <location>
        <position position="963"/>
    </location>
    <ligand>
        <name>Zn(2+)</name>
        <dbReference type="ChEBI" id="CHEBI:29105"/>
        <label>2</label>
    </ligand>
</feature>
<feature type="binding site" evidence="7">
    <location>
        <position position="956"/>
    </location>
    <ligand>
        <name>Zn(2+)</name>
        <dbReference type="ChEBI" id="CHEBI:29105"/>
        <label>2</label>
    </ligand>
</feature>
<keyword evidence="3 7" id="KW-0548">Nucleotidyltransferase</keyword>
<dbReference type="Proteomes" id="UP000178372">
    <property type="component" value="Unassembled WGS sequence"/>
</dbReference>
<dbReference type="InterPro" id="IPR038120">
    <property type="entry name" value="Rpb1_funnel_sf"/>
</dbReference>
<dbReference type="Pfam" id="PF04998">
    <property type="entry name" value="RNA_pol_Rpb1_5"/>
    <property type="match status" value="1"/>
</dbReference>
<dbReference type="Gene3D" id="1.10.1790.20">
    <property type="match status" value="1"/>
</dbReference>
<gene>
    <name evidence="7" type="primary">rpoC</name>
    <name evidence="10" type="ORF">A2690_04095</name>
</gene>
<evidence type="ECO:0000256" key="5">
    <source>
        <dbReference type="ARBA" id="ARBA00023163"/>
    </source>
</evidence>
<keyword evidence="1 7" id="KW-0240">DNA-directed RNA polymerase</keyword>
<dbReference type="SUPFAM" id="SSF64484">
    <property type="entry name" value="beta and beta-prime subunits of DNA dependent RNA-polymerase"/>
    <property type="match status" value="1"/>
</dbReference>
<evidence type="ECO:0000259" key="9">
    <source>
        <dbReference type="SMART" id="SM00663"/>
    </source>
</evidence>
<dbReference type="GO" id="GO:0000428">
    <property type="term" value="C:DNA-directed RNA polymerase complex"/>
    <property type="evidence" value="ECO:0007669"/>
    <property type="project" value="UniProtKB-KW"/>
</dbReference>
<accession>A0A1F7GC90</accession>
<dbReference type="Pfam" id="PF04983">
    <property type="entry name" value="RNA_pol_Rpb1_3"/>
    <property type="match status" value="1"/>
</dbReference>
<dbReference type="InterPro" id="IPR044893">
    <property type="entry name" value="RNA_pol_Rpb1_clamp_domain"/>
</dbReference>
<comment type="catalytic activity">
    <reaction evidence="6 7 8">
        <text>RNA(n) + a ribonucleoside 5'-triphosphate = RNA(n+1) + diphosphate</text>
        <dbReference type="Rhea" id="RHEA:21248"/>
        <dbReference type="Rhea" id="RHEA-COMP:14527"/>
        <dbReference type="Rhea" id="RHEA-COMP:17342"/>
        <dbReference type="ChEBI" id="CHEBI:33019"/>
        <dbReference type="ChEBI" id="CHEBI:61557"/>
        <dbReference type="ChEBI" id="CHEBI:140395"/>
        <dbReference type="EC" id="2.7.7.6"/>
    </reaction>
</comment>
<dbReference type="CDD" id="cd02655">
    <property type="entry name" value="RNAP_beta'_C"/>
    <property type="match status" value="1"/>
</dbReference>
<proteinExistence type="inferred from homology"/>
<dbReference type="Gene3D" id="4.10.860.120">
    <property type="entry name" value="RNA polymerase II, clamp domain"/>
    <property type="match status" value="1"/>
</dbReference>
<dbReference type="InterPro" id="IPR007080">
    <property type="entry name" value="RNA_pol_Rpb1_1"/>
</dbReference>
<dbReference type="InterPro" id="IPR007081">
    <property type="entry name" value="RNA_pol_Rpb1_5"/>
</dbReference>
<dbReference type="HAMAP" id="MF_01322">
    <property type="entry name" value="RNApol_bact_RpoC"/>
    <property type="match status" value="1"/>
</dbReference>
<dbReference type="Gene3D" id="2.40.40.20">
    <property type="match status" value="1"/>
</dbReference>
<dbReference type="Gene3D" id="1.10.150.390">
    <property type="match status" value="1"/>
</dbReference>
<feature type="binding site" evidence="7">
    <location>
        <position position="886"/>
    </location>
    <ligand>
        <name>Zn(2+)</name>
        <dbReference type="ChEBI" id="CHEBI:29105"/>
        <label>2</label>
    </ligand>
</feature>